<evidence type="ECO:0000313" key="2">
    <source>
        <dbReference type="EMBL" id="KAL0576926.1"/>
    </source>
</evidence>
<accession>A0ABR3FNC8</accession>
<keyword evidence="3" id="KW-1185">Reference proteome</keyword>
<gene>
    <name evidence="2" type="ORF">V5O48_005072</name>
</gene>
<proteinExistence type="predicted"/>
<feature type="compositionally biased region" description="Basic and acidic residues" evidence="1">
    <location>
        <begin position="792"/>
        <end position="804"/>
    </location>
</feature>
<dbReference type="PANTHER" id="PTHR36419:SF1">
    <property type="entry name" value="RHO1 GEF LOCALIZING PROTEIN 1"/>
    <property type="match status" value="1"/>
</dbReference>
<feature type="compositionally biased region" description="Pro residues" evidence="1">
    <location>
        <begin position="756"/>
        <end position="768"/>
    </location>
</feature>
<dbReference type="EMBL" id="JBAHYK010000189">
    <property type="protein sequence ID" value="KAL0576926.1"/>
    <property type="molecule type" value="Genomic_DNA"/>
</dbReference>
<comment type="caution">
    <text evidence="2">The sequence shown here is derived from an EMBL/GenBank/DDBJ whole genome shotgun (WGS) entry which is preliminary data.</text>
</comment>
<feature type="compositionally biased region" description="Basic and acidic residues" evidence="1">
    <location>
        <begin position="627"/>
        <end position="644"/>
    </location>
</feature>
<feature type="compositionally biased region" description="Low complexity" evidence="1">
    <location>
        <begin position="826"/>
        <end position="848"/>
    </location>
</feature>
<feature type="compositionally biased region" description="Low complexity" evidence="1">
    <location>
        <begin position="567"/>
        <end position="580"/>
    </location>
</feature>
<feature type="compositionally biased region" description="Low complexity" evidence="1">
    <location>
        <begin position="769"/>
        <end position="787"/>
    </location>
</feature>
<dbReference type="PANTHER" id="PTHR36419">
    <property type="entry name" value="ARRESTIN FAMILY PROTEIN 1"/>
    <property type="match status" value="1"/>
</dbReference>
<feature type="compositionally biased region" description="Polar residues" evidence="1">
    <location>
        <begin position="806"/>
        <end position="825"/>
    </location>
</feature>
<feature type="region of interest" description="Disordered" evidence="1">
    <location>
        <begin position="461"/>
        <end position="898"/>
    </location>
</feature>
<feature type="compositionally biased region" description="Low complexity" evidence="1">
    <location>
        <begin position="531"/>
        <end position="540"/>
    </location>
</feature>
<evidence type="ECO:0000256" key="1">
    <source>
        <dbReference type="SAM" id="MobiDB-lite"/>
    </source>
</evidence>
<reference evidence="2 3" key="1">
    <citation type="submission" date="2024-02" db="EMBL/GenBank/DDBJ databases">
        <title>A draft genome for the cacao thread blight pathogen Marasmius crinis-equi.</title>
        <authorList>
            <person name="Cohen S.P."/>
            <person name="Baruah I.K."/>
            <person name="Amoako-Attah I."/>
            <person name="Bukari Y."/>
            <person name="Meinhardt L.W."/>
            <person name="Bailey B.A."/>
        </authorList>
    </citation>
    <scope>NUCLEOTIDE SEQUENCE [LARGE SCALE GENOMIC DNA]</scope>
    <source>
        <strain evidence="2 3">GH-76</strain>
    </source>
</reference>
<feature type="compositionally biased region" description="Basic and acidic residues" evidence="1">
    <location>
        <begin position="688"/>
        <end position="699"/>
    </location>
</feature>
<protein>
    <recommendedName>
        <fullName evidence="4">Arrestin C-terminal-like domain-containing protein</fullName>
    </recommendedName>
</protein>
<evidence type="ECO:0000313" key="3">
    <source>
        <dbReference type="Proteomes" id="UP001465976"/>
    </source>
</evidence>
<dbReference type="Proteomes" id="UP001465976">
    <property type="component" value="Unassembled WGS sequence"/>
</dbReference>
<sequence>MSPYSTIDSSTLRPPPNVDFVHGYPGIPPGTDRPQASVKGAIEVRAGPQGVKAKWVRVELRKVETLPGGGLSNTFYDFVGPSPVTLWTASDEYGLLRSQDFPFQIRVPESVPPSLALESGAGIKYELLASVCTKGKRGFLRRRKSSVISTQASIVIDKHELHSTWPVYCQTESRQVTHEGVTLIVERNHTCFGPGDRISVMATLRSDSTNTVLLRGFELTLKESTIFRAGPYTSGKKSVPQVRVVTIDENKVPVNFNLYGGMVQKAELTCGVSPNHTSTSLNTARHIDITYVLSVKALLGSGPLVMDLPIVLSNWQRVVSHEAVRRIGPVPSLSLTPPGALPPQQQAISSRIEPAPPTQSRPNTANAGRADEPGFSSPGRVPSARAEEPRNTTLTGRTPSATASNRFTVTNAPELNTSSNRETQTRRPSASGSGNRVWPSAEEEKTKLWDRATANVAIKQGQVLGSSAPQEVSPTATSPSSNTGRSRNGPWPTAEEEKLKLWNRAQDAVNRTQAEAFSATERRTSPPPSSKPSDSGSGSKYVSAEQEKEALRRYHDAKQAVERTQNAASDMGGSSSAPSSQFMTAEQEKDALRRYNEAKQAVDRTQNAPAGAGASSSPPPSRFLSAEQEKEALRRYNEAKEAVDRTQNGPADDVGSSSAPVAHSPPPAHDMPPPFEASGPPVDARQQLAEKERMRRAYEAQDAAVQQATYNDAPPPPFPEGNASIQTAIQEKEMLRRKFAAQDAQTTAGNTRPTTKTPPPRAASPPNPYSSYRAAPSPPAAGGSSTRILTAAEEKAMLRARYEAENSGSSAQPPRTNGHTNGVNGSLSPSPSFRASPPTSPPATSSLATPPPLMPKPPSHYIQETQEEDARVSKYAMNGNLPTFDDYPPLKPTSPNRP</sequence>
<feature type="compositionally biased region" description="Basic and acidic residues" evidence="1">
    <location>
        <begin position="586"/>
        <end position="602"/>
    </location>
</feature>
<feature type="compositionally biased region" description="Polar residues" evidence="1">
    <location>
        <begin position="391"/>
        <end position="434"/>
    </location>
</feature>
<evidence type="ECO:0008006" key="4">
    <source>
        <dbReference type="Google" id="ProtNLM"/>
    </source>
</evidence>
<feature type="compositionally biased region" description="Pro residues" evidence="1">
    <location>
        <begin position="849"/>
        <end position="858"/>
    </location>
</feature>
<dbReference type="InterPro" id="IPR053060">
    <property type="entry name" value="Cytokinesis_Signaling_Reg"/>
</dbReference>
<dbReference type="Gene3D" id="2.60.40.640">
    <property type="match status" value="1"/>
</dbReference>
<organism evidence="2 3">
    <name type="scientific">Marasmius crinis-equi</name>
    <dbReference type="NCBI Taxonomy" id="585013"/>
    <lineage>
        <taxon>Eukaryota</taxon>
        <taxon>Fungi</taxon>
        <taxon>Dikarya</taxon>
        <taxon>Basidiomycota</taxon>
        <taxon>Agaricomycotina</taxon>
        <taxon>Agaricomycetes</taxon>
        <taxon>Agaricomycetidae</taxon>
        <taxon>Agaricales</taxon>
        <taxon>Marasmiineae</taxon>
        <taxon>Marasmiaceae</taxon>
        <taxon>Marasmius</taxon>
    </lineage>
</organism>
<feature type="compositionally biased region" description="Polar residues" evidence="1">
    <location>
        <begin position="463"/>
        <end position="486"/>
    </location>
</feature>
<feature type="region of interest" description="Disordered" evidence="1">
    <location>
        <begin position="352"/>
        <end position="444"/>
    </location>
</feature>
<feature type="compositionally biased region" description="Basic and acidic residues" evidence="1">
    <location>
        <begin position="545"/>
        <end position="561"/>
    </location>
</feature>
<name>A0ABR3FNC8_9AGAR</name>
<feature type="compositionally biased region" description="Pro residues" evidence="1">
    <location>
        <begin position="889"/>
        <end position="898"/>
    </location>
</feature>
<feature type="compositionally biased region" description="Pro residues" evidence="1">
    <location>
        <begin position="663"/>
        <end position="675"/>
    </location>
</feature>
<dbReference type="InterPro" id="IPR014752">
    <property type="entry name" value="Arrestin-like_C"/>
</dbReference>